<comment type="caution">
    <text evidence="1">The sequence shown here is derived from an EMBL/GenBank/DDBJ whole genome shotgun (WGS) entry which is preliminary data.</text>
</comment>
<proteinExistence type="predicted"/>
<dbReference type="EMBL" id="VSSQ01119046">
    <property type="protein sequence ID" value="MPN52692.1"/>
    <property type="molecule type" value="Genomic_DNA"/>
</dbReference>
<name>A0A645IPB0_9ZZZZ</name>
<protein>
    <submittedName>
        <fullName evidence="1">Uncharacterized protein</fullName>
    </submittedName>
</protein>
<evidence type="ECO:0000313" key="1">
    <source>
        <dbReference type="EMBL" id="MPN52692.1"/>
    </source>
</evidence>
<organism evidence="1">
    <name type="scientific">bioreactor metagenome</name>
    <dbReference type="NCBI Taxonomy" id="1076179"/>
    <lineage>
        <taxon>unclassified sequences</taxon>
        <taxon>metagenomes</taxon>
        <taxon>ecological metagenomes</taxon>
    </lineage>
</organism>
<sequence length="63" mass="7767">MNINKALLHLCRNFYVPHTVPLLRFYGLHRIDNNIHEHLRKLAFIAIDRHFLRYMRFYFGNIL</sequence>
<gene>
    <name evidence="1" type="ORF">SDC9_200354</name>
</gene>
<dbReference type="AlphaFoldDB" id="A0A645IPB0"/>
<reference evidence="1" key="1">
    <citation type="submission" date="2019-08" db="EMBL/GenBank/DDBJ databases">
        <authorList>
            <person name="Kucharzyk K."/>
            <person name="Murdoch R.W."/>
            <person name="Higgins S."/>
            <person name="Loffler F."/>
        </authorList>
    </citation>
    <scope>NUCLEOTIDE SEQUENCE</scope>
</reference>
<accession>A0A645IPB0</accession>